<reference evidence="3" key="1">
    <citation type="journal article" date="2020" name="Stud. Mycol.">
        <title>101 Dothideomycetes genomes: a test case for predicting lifestyles and emergence of pathogens.</title>
        <authorList>
            <person name="Haridas S."/>
            <person name="Albert R."/>
            <person name="Binder M."/>
            <person name="Bloem J."/>
            <person name="Labutti K."/>
            <person name="Salamov A."/>
            <person name="Andreopoulos B."/>
            <person name="Baker S."/>
            <person name="Barry K."/>
            <person name="Bills G."/>
            <person name="Bluhm B."/>
            <person name="Cannon C."/>
            <person name="Castanera R."/>
            <person name="Culley D."/>
            <person name="Daum C."/>
            <person name="Ezra D."/>
            <person name="Gonzalez J."/>
            <person name="Henrissat B."/>
            <person name="Kuo A."/>
            <person name="Liang C."/>
            <person name="Lipzen A."/>
            <person name="Lutzoni F."/>
            <person name="Magnuson J."/>
            <person name="Mondo S."/>
            <person name="Nolan M."/>
            <person name="Ohm R."/>
            <person name="Pangilinan J."/>
            <person name="Park H.-J."/>
            <person name="Ramirez L."/>
            <person name="Alfaro M."/>
            <person name="Sun H."/>
            <person name="Tritt A."/>
            <person name="Yoshinaga Y."/>
            <person name="Zwiers L.-H."/>
            <person name="Turgeon B."/>
            <person name="Goodwin S."/>
            <person name="Spatafora J."/>
            <person name="Crous P."/>
            <person name="Grigoriev I."/>
        </authorList>
    </citation>
    <scope>NUCLEOTIDE SEQUENCE</scope>
    <source>
        <strain evidence="3">CBS 133067</strain>
    </source>
</reference>
<dbReference type="EMBL" id="ML978126">
    <property type="protein sequence ID" value="KAF2098426.1"/>
    <property type="molecule type" value="Genomic_DNA"/>
</dbReference>
<evidence type="ECO:0000259" key="1">
    <source>
        <dbReference type="Pfam" id="PF06985"/>
    </source>
</evidence>
<dbReference type="PANTHER" id="PTHR10622:SF10">
    <property type="entry name" value="HET DOMAIN-CONTAINING PROTEIN"/>
    <property type="match status" value="1"/>
</dbReference>
<evidence type="ECO:0008006" key="5">
    <source>
        <dbReference type="Google" id="ProtNLM"/>
    </source>
</evidence>
<comment type="caution">
    <text evidence="3">The sequence shown here is derived from an EMBL/GenBank/DDBJ whole genome shotgun (WGS) entry which is preliminary data.</text>
</comment>
<accession>A0A9P4M560</accession>
<dbReference type="InterPro" id="IPR058525">
    <property type="entry name" value="DUF8212"/>
</dbReference>
<feature type="domain" description="DUF8212" evidence="2">
    <location>
        <begin position="206"/>
        <end position="228"/>
    </location>
</feature>
<gene>
    <name evidence="3" type="ORF">NA57DRAFT_65911</name>
</gene>
<dbReference type="Pfam" id="PF06985">
    <property type="entry name" value="HET"/>
    <property type="match status" value="1"/>
</dbReference>
<dbReference type="InterPro" id="IPR010730">
    <property type="entry name" value="HET"/>
</dbReference>
<proteinExistence type="predicted"/>
<evidence type="ECO:0000313" key="4">
    <source>
        <dbReference type="Proteomes" id="UP000799772"/>
    </source>
</evidence>
<sequence length="280" mass="31650">MRLLDAQAIVIHEFTPDKIPRYAILSHTWRDGEVSFQEMKDFSPEQLRGKPGYRKILACCNQALSLGIHYVWIDTCCIDKTSSAELSEAINSMFRWYVTASACFACLDDYSDGPTPSELIAPVQVTFFGYDWISLGTRESLSSIVSCITGIPEDMLHGRNFRMATIAARMSWAANRRTTRPEDMAYCLLGLFDVSMPLLYGEGEGAFIRLQEEIMKSSVDQSIFAWGMNPEYTGDYDDTACFPIPGGSKMNDWYIRRGTVSKPPPELHRRIFSLDPFAHS</sequence>
<organism evidence="3 4">
    <name type="scientific">Rhizodiscina lignyota</name>
    <dbReference type="NCBI Taxonomy" id="1504668"/>
    <lineage>
        <taxon>Eukaryota</taxon>
        <taxon>Fungi</taxon>
        <taxon>Dikarya</taxon>
        <taxon>Ascomycota</taxon>
        <taxon>Pezizomycotina</taxon>
        <taxon>Dothideomycetes</taxon>
        <taxon>Pleosporomycetidae</taxon>
        <taxon>Aulographales</taxon>
        <taxon>Rhizodiscinaceae</taxon>
        <taxon>Rhizodiscina</taxon>
    </lineage>
</organism>
<dbReference type="Proteomes" id="UP000799772">
    <property type="component" value="Unassembled WGS sequence"/>
</dbReference>
<dbReference type="Pfam" id="PF26640">
    <property type="entry name" value="DUF8212"/>
    <property type="match status" value="1"/>
</dbReference>
<dbReference type="AlphaFoldDB" id="A0A9P4M560"/>
<dbReference type="OrthoDB" id="20872at2759"/>
<protein>
    <recommendedName>
        <fullName evidence="5">HET-domain-containing protein</fullName>
    </recommendedName>
</protein>
<feature type="domain" description="Heterokaryon incompatibility" evidence="1">
    <location>
        <begin position="22"/>
        <end position="111"/>
    </location>
</feature>
<name>A0A9P4M560_9PEZI</name>
<keyword evidence="4" id="KW-1185">Reference proteome</keyword>
<evidence type="ECO:0000313" key="3">
    <source>
        <dbReference type="EMBL" id="KAF2098426.1"/>
    </source>
</evidence>
<evidence type="ECO:0000259" key="2">
    <source>
        <dbReference type="Pfam" id="PF26640"/>
    </source>
</evidence>
<dbReference type="PANTHER" id="PTHR10622">
    <property type="entry name" value="HET DOMAIN-CONTAINING PROTEIN"/>
    <property type="match status" value="1"/>
</dbReference>